<keyword evidence="2" id="KW-1185">Reference proteome</keyword>
<evidence type="ECO:0000313" key="2">
    <source>
        <dbReference type="Proteomes" id="UP000053593"/>
    </source>
</evidence>
<dbReference type="OrthoDB" id="3260206at2759"/>
<dbReference type="Proteomes" id="UP000053593">
    <property type="component" value="Unassembled WGS sequence"/>
</dbReference>
<dbReference type="HOGENOM" id="CLU_1578704_0_0_1"/>
<accession>A0A0D0CH61</accession>
<dbReference type="AlphaFoldDB" id="A0A0D0CH61"/>
<protein>
    <submittedName>
        <fullName evidence="1">Unplaced genomic scaffold GYMLUscaffold_42, whole genome shotgun sequence</fullName>
    </submittedName>
</protein>
<name>A0A0D0CH61_9AGAR</name>
<reference evidence="1 2" key="1">
    <citation type="submission" date="2014-04" db="EMBL/GenBank/DDBJ databases">
        <title>Evolutionary Origins and Diversification of the Mycorrhizal Mutualists.</title>
        <authorList>
            <consortium name="DOE Joint Genome Institute"/>
            <consortium name="Mycorrhizal Genomics Consortium"/>
            <person name="Kohler A."/>
            <person name="Kuo A."/>
            <person name="Nagy L.G."/>
            <person name="Floudas D."/>
            <person name="Copeland A."/>
            <person name="Barry K.W."/>
            <person name="Cichocki N."/>
            <person name="Veneault-Fourrey C."/>
            <person name="LaButti K."/>
            <person name="Lindquist E.A."/>
            <person name="Lipzen A."/>
            <person name="Lundell T."/>
            <person name="Morin E."/>
            <person name="Murat C."/>
            <person name="Riley R."/>
            <person name="Ohm R."/>
            <person name="Sun H."/>
            <person name="Tunlid A."/>
            <person name="Henrissat B."/>
            <person name="Grigoriev I.V."/>
            <person name="Hibbett D.S."/>
            <person name="Martin F."/>
        </authorList>
    </citation>
    <scope>NUCLEOTIDE SEQUENCE [LARGE SCALE GENOMIC DNA]</scope>
    <source>
        <strain evidence="1 2">FD-317 M1</strain>
    </source>
</reference>
<evidence type="ECO:0000313" key="1">
    <source>
        <dbReference type="EMBL" id="KIK57537.1"/>
    </source>
</evidence>
<organism evidence="1 2">
    <name type="scientific">Collybiopsis luxurians FD-317 M1</name>
    <dbReference type="NCBI Taxonomy" id="944289"/>
    <lineage>
        <taxon>Eukaryota</taxon>
        <taxon>Fungi</taxon>
        <taxon>Dikarya</taxon>
        <taxon>Basidiomycota</taxon>
        <taxon>Agaricomycotina</taxon>
        <taxon>Agaricomycetes</taxon>
        <taxon>Agaricomycetidae</taxon>
        <taxon>Agaricales</taxon>
        <taxon>Marasmiineae</taxon>
        <taxon>Omphalotaceae</taxon>
        <taxon>Collybiopsis</taxon>
        <taxon>Collybiopsis luxurians</taxon>
    </lineage>
</organism>
<proteinExistence type="predicted"/>
<sequence length="169" mass="19847">MTSITETDSETDIYKPCTKLFNFSKAPLEWKAMAADCPPGKELPPEYLLDRKRLDDPSYERPTHFFYGFGLNIGHVIEYHRARRLSLPPPQILGDRVSIWRFLIDSVVNHLRDVCEYDGLRVVYARSLEYDLVLAMYNSYKFRYEELTDEEEVDVIRLLREEMPGVFGN</sequence>
<dbReference type="EMBL" id="KN834790">
    <property type="protein sequence ID" value="KIK57537.1"/>
    <property type="molecule type" value="Genomic_DNA"/>
</dbReference>
<gene>
    <name evidence="1" type="ORF">GYMLUDRAFT_98624</name>
</gene>